<protein>
    <submittedName>
        <fullName evidence="16">Receptor-like protein EIX1</fullName>
    </submittedName>
</protein>
<evidence type="ECO:0000256" key="2">
    <source>
        <dbReference type="ARBA" id="ARBA00009592"/>
    </source>
</evidence>
<name>A0AB40BNX8_DIOCR</name>
<keyword evidence="4" id="KW-0433">Leucine-rich repeat</keyword>
<keyword evidence="6 12" id="KW-0732">Signal</keyword>
<dbReference type="InterPro" id="IPR001611">
    <property type="entry name" value="Leu-rich_rpt"/>
</dbReference>
<dbReference type="RefSeq" id="XP_039129109.1">
    <property type="nucleotide sequence ID" value="XM_039273175.1"/>
</dbReference>
<feature type="domain" description="Disease resistance R13L4/SHOC-2-like LRR" evidence="14">
    <location>
        <begin position="317"/>
        <end position="413"/>
    </location>
</feature>
<dbReference type="InterPro" id="IPR032675">
    <property type="entry name" value="LRR_dom_sf"/>
</dbReference>
<dbReference type="SUPFAM" id="SSF52058">
    <property type="entry name" value="L domain-like"/>
    <property type="match status" value="3"/>
</dbReference>
<dbReference type="Gene3D" id="3.80.10.10">
    <property type="entry name" value="Ribonuclease Inhibitor"/>
    <property type="match status" value="6"/>
</dbReference>
<keyword evidence="3" id="KW-1003">Cell membrane</keyword>
<evidence type="ECO:0000256" key="3">
    <source>
        <dbReference type="ARBA" id="ARBA00022475"/>
    </source>
</evidence>
<comment type="similarity">
    <text evidence="2">Belongs to the RLP family.</text>
</comment>
<evidence type="ECO:0000256" key="10">
    <source>
        <dbReference type="ARBA" id="ARBA00023180"/>
    </source>
</evidence>
<keyword evidence="7" id="KW-0677">Repeat</keyword>
<evidence type="ECO:0000259" key="14">
    <source>
        <dbReference type="Pfam" id="PF23598"/>
    </source>
</evidence>
<dbReference type="PANTHER" id="PTHR48063:SF112">
    <property type="entry name" value="RECEPTOR LIKE PROTEIN 30-LIKE"/>
    <property type="match status" value="1"/>
</dbReference>
<evidence type="ECO:0000256" key="12">
    <source>
        <dbReference type="SAM" id="SignalP"/>
    </source>
</evidence>
<dbReference type="SUPFAM" id="SSF52047">
    <property type="entry name" value="RNI-like"/>
    <property type="match status" value="1"/>
</dbReference>
<feature type="transmembrane region" description="Helical" evidence="11">
    <location>
        <begin position="1099"/>
        <end position="1122"/>
    </location>
</feature>
<feature type="signal peptide" evidence="12">
    <location>
        <begin position="1"/>
        <end position="17"/>
    </location>
</feature>
<evidence type="ECO:0000256" key="5">
    <source>
        <dbReference type="ARBA" id="ARBA00022692"/>
    </source>
</evidence>
<dbReference type="InterPro" id="IPR055414">
    <property type="entry name" value="LRR_R13L4/SHOC2-like"/>
</dbReference>
<evidence type="ECO:0000313" key="15">
    <source>
        <dbReference type="Proteomes" id="UP001515500"/>
    </source>
</evidence>
<evidence type="ECO:0000256" key="1">
    <source>
        <dbReference type="ARBA" id="ARBA00004251"/>
    </source>
</evidence>
<evidence type="ECO:0000256" key="8">
    <source>
        <dbReference type="ARBA" id="ARBA00022989"/>
    </source>
</evidence>
<dbReference type="InterPro" id="IPR003591">
    <property type="entry name" value="Leu-rich_rpt_typical-subtyp"/>
</dbReference>
<evidence type="ECO:0000256" key="11">
    <source>
        <dbReference type="SAM" id="Phobius"/>
    </source>
</evidence>
<gene>
    <name evidence="16" type="primary">LOC120265304</name>
</gene>
<keyword evidence="8 11" id="KW-1133">Transmembrane helix</keyword>
<proteinExistence type="inferred from homology"/>
<dbReference type="PRINTS" id="PR00019">
    <property type="entry name" value="LEURICHRPT"/>
</dbReference>
<keyword evidence="9 11" id="KW-0472">Membrane</keyword>
<feature type="domain" description="Leucine-rich repeat-containing N-terminal plant-type" evidence="13">
    <location>
        <begin position="31"/>
        <end position="70"/>
    </location>
</feature>
<dbReference type="Proteomes" id="UP001515500">
    <property type="component" value="Chromosome 7"/>
</dbReference>
<keyword evidence="10" id="KW-0325">Glycoprotein</keyword>
<dbReference type="GeneID" id="120265304"/>
<dbReference type="FunFam" id="3.80.10.10:FF:000095">
    <property type="entry name" value="LRR receptor-like serine/threonine-protein kinase GSO1"/>
    <property type="match status" value="2"/>
</dbReference>
<evidence type="ECO:0000256" key="7">
    <source>
        <dbReference type="ARBA" id="ARBA00022737"/>
    </source>
</evidence>
<evidence type="ECO:0000259" key="13">
    <source>
        <dbReference type="Pfam" id="PF08263"/>
    </source>
</evidence>
<dbReference type="FunFam" id="3.80.10.10:FF:000111">
    <property type="entry name" value="LRR receptor-like serine/threonine-protein kinase ERECTA"/>
    <property type="match status" value="1"/>
</dbReference>
<dbReference type="PROSITE" id="PS51450">
    <property type="entry name" value="LRR"/>
    <property type="match status" value="1"/>
</dbReference>
<keyword evidence="15" id="KW-1185">Reference proteome</keyword>
<feature type="chain" id="PRO_5044187782" evidence="12">
    <location>
        <begin position="18"/>
        <end position="1160"/>
    </location>
</feature>
<evidence type="ECO:0000256" key="4">
    <source>
        <dbReference type="ARBA" id="ARBA00022614"/>
    </source>
</evidence>
<dbReference type="GO" id="GO:0005886">
    <property type="term" value="C:plasma membrane"/>
    <property type="evidence" value="ECO:0007669"/>
    <property type="project" value="UniProtKB-SubCell"/>
</dbReference>
<evidence type="ECO:0000256" key="9">
    <source>
        <dbReference type="ARBA" id="ARBA00023136"/>
    </source>
</evidence>
<comment type="subcellular location">
    <subcellularLocation>
        <location evidence="1">Cell membrane</location>
        <topology evidence="1">Single-pass type I membrane protein</topology>
    </subcellularLocation>
</comment>
<sequence length="1160" mass="128370">MAYHSLFFSFVILVISALPPCYVQSISSIETERIALLSIKASIQQSNNQNLFFSSWTGHDYCTWKGVSCNHESKHVIKLDLHQYPSDRYYDYSAPASKLNSSLIQLHHLKHLDLSLNNFNDSHIPDFIGSLANLEYLNLTNTGFIGIIPYAFGNLSCLQYLDLSSSYLPILQANGLHWLSGMSSLQHLDMSGVDLSKVHGWLHDINMLPSLLVLKLSDAQLQPTDIHDATLLRHLNFTSLRVLDLSQNHDLHITLPQWLFNLTSLVYLDLSACFLYGKLPVIIGSLSGLRVLSLSENHLGGAFPESLGNLGSLERLDLSQNELNGSIPESLSNLTNLLHFDLSYNRIGKLPKSIGRLQKLQKFNLSSNQVQGWMPASIGDLQSLQYLDFSMNMITGAIPESFGNLTLLQHFDGSGGNNLSGKLPEAIGNLVRLQFLDLSENSISRKLPESLGNLSQLQQFKMQGNGITGGLPESIGKLSSLGELDLSNNNINGTLPKGMGNLCKLQCLNFARNSISGGIDDLVDGLSKCRENKNGSASKSREGLKILSLLGNKLNGTIPERIGQLSKLNALHLAANSLVGVLTESHFANLVNLEVLHFSYNSLQLNISENWKPPFECIFIAMTSCKVGPTFPTWLKTQMRLNLLCLSNAGVSGNIPGWFWNLSNFPGFFLNLSNNNLEGRLPTSLKNHRFNIIDLSSNKFEGPLPELDPTALFVIDLSNNSFSGSIPSYFAAATLIQVFSLSDNHISGNIPSFFCNLTSMTLFDVSNNDMSGELPNCRNLTSALEIIDLSDNNFVGKIPDGLVSFTNLRSLHLRNNGFSGNLPLSLKMANKLVILDIGENKLSGSIPTWIGDSLSSLIVLCLRSNLFEGVIPKQLSKLSSLQILDLAHNNLSGCIPHSFGDFKAMVVTNYNKWWSLFFLTSRGKAFSGPISWTNTFMHLESLLINAKGLQMDYSMVLSLVTMIDLSKNKLSCELPEELTKLHGLHFLNLSHNLFTGKIPESISDMEQLESLDLSINNFSGVIPPSISALNFLSHLNLSHNKLSGKIPSGNQLQTLDASGFFYNDGLCGFPLSDCTNETPSLGSLDGGHQDGNREWFDNLWLYIGLASGFIVGFWMFISFIMIKKSRRISYFQSIDRVNDWIYVKLVLQSKRLKLILTRRN</sequence>
<dbReference type="SMART" id="SM00365">
    <property type="entry name" value="LRR_SD22"/>
    <property type="match status" value="8"/>
</dbReference>
<keyword evidence="5 11" id="KW-0812">Transmembrane</keyword>
<organism evidence="15 16">
    <name type="scientific">Dioscorea cayennensis subsp. rotundata</name>
    <name type="common">White Guinea yam</name>
    <name type="synonym">Dioscorea rotundata</name>
    <dbReference type="NCBI Taxonomy" id="55577"/>
    <lineage>
        <taxon>Eukaryota</taxon>
        <taxon>Viridiplantae</taxon>
        <taxon>Streptophyta</taxon>
        <taxon>Embryophyta</taxon>
        <taxon>Tracheophyta</taxon>
        <taxon>Spermatophyta</taxon>
        <taxon>Magnoliopsida</taxon>
        <taxon>Liliopsida</taxon>
        <taxon>Dioscoreales</taxon>
        <taxon>Dioscoreaceae</taxon>
        <taxon>Dioscorea</taxon>
    </lineage>
</organism>
<evidence type="ECO:0000313" key="16">
    <source>
        <dbReference type="RefSeq" id="XP_039129109.1"/>
    </source>
</evidence>
<dbReference type="Pfam" id="PF08263">
    <property type="entry name" value="LRRNT_2"/>
    <property type="match status" value="1"/>
</dbReference>
<dbReference type="InterPro" id="IPR013210">
    <property type="entry name" value="LRR_N_plant-typ"/>
</dbReference>
<dbReference type="Pfam" id="PF13855">
    <property type="entry name" value="LRR_8"/>
    <property type="match status" value="2"/>
</dbReference>
<dbReference type="FunFam" id="3.80.10.10:FF:000041">
    <property type="entry name" value="LRR receptor-like serine/threonine-protein kinase ERECTA"/>
    <property type="match status" value="1"/>
</dbReference>
<feature type="domain" description="Disease resistance R13L4/SHOC-2-like LRR" evidence="14">
    <location>
        <begin position="451"/>
        <end position="647"/>
    </location>
</feature>
<dbReference type="FunFam" id="3.80.10.10:FF:001678">
    <property type="entry name" value="Calmodulin-binding receptor kinase CaMRLK"/>
    <property type="match status" value="1"/>
</dbReference>
<accession>A0AB40BNX8</accession>
<evidence type="ECO:0000256" key="6">
    <source>
        <dbReference type="ARBA" id="ARBA00022729"/>
    </source>
</evidence>
<dbReference type="PANTHER" id="PTHR48063">
    <property type="entry name" value="LRR RECEPTOR-LIKE KINASE"/>
    <property type="match status" value="1"/>
</dbReference>
<dbReference type="Pfam" id="PF00560">
    <property type="entry name" value="LRR_1"/>
    <property type="match status" value="10"/>
</dbReference>
<dbReference type="Pfam" id="PF23598">
    <property type="entry name" value="LRR_14"/>
    <property type="match status" value="2"/>
</dbReference>
<reference evidence="16" key="1">
    <citation type="submission" date="2025-08" db="UniProtKB">
        <authorList>
            <consortium name="RefSeq"/>
        </authorList>
    </citation>
    <scope>IDENTIFICATION</scope>
</reference>
<dbReference type="AlphaFoldDB" id="A0AB40BNX8"/>
<dbReference type="InterPro" id="IPR046956">
    <property type="entry name" value="RLP23-like"/>
</dbReference>
<dbReference type="SMART" id="SM00369">
    <property type="entry name" value="LRR_TYP"/>
    <property type="match status" value="13"/>
</dbReference>